<protein>
    <submittedName>
        <fullName evidence="2">Uncharacterized protein</fullName>
    </submittedName>
</protein>
<dbReference type="AlphaFoldDB" id="A0AAV7M4J5"/>
<feature type="compositionally biased region" description="Low complexity" evidence="1">
    <location>
        <begin position="158"/>
        <end position="177"/>
    </location>
</feature>
<gene>
    <name evidence="2" type="ORF">NDU88_003808</name>
</gene>
<organism evidence="2 3">
    <name type="scientific">Pleurodeles waltl</name>
    <name type="common">Iberian ribbed newt</name>
    <dbReference type="NCBI Taxonomy" id="8319"/>
    <lineage>
        <taxon>Eukaryota</taxon>
        <taxon>Metazoa</taxon>
        <taxon>Chordata</taxon>
        <taxon>Craniata</taxon>
        <taxon>Vertebrata</taxon>
        <taxon>Euteleostomi</taxon>
        <taxon>Amphibia</taxon>
        <taxon>Batrachia</taxon>
        <taxon>Caudata</taxon>
        <taxon>Salamandroidea</taxon>
        <taxon>Salamandridae</taxon>
        <taxon>Pleurodelinae</taxon>
        <taxon>Pleurodeles</taxon>
    </lineage>
</organism>
<dbReference type="Proteomes" id="UP001066276">
    <property type="component" value="Chromosome 10"/>
</dbReference>
<feature type="region of interest" description="Disordered" evidence="1">
    <location>
        <begin position="151"/>
        <end position="177"/>
    </location>
</feature>
<sequence>MGLLGARPVPHPQFTTPYLPNITMAYHADEQEQYQELQDVPIEHQMEERLVEALGHHVQDSMNWALIQAFKSFTQPLANFGRREFLVEGSHQPCLQAGESREVSGLSLQRSGGSSSAEILAQMAASVLHYYEYGGFPSQETSNIFPKSSFSQASLHEPSSSKSVSDDSQSDSVPPKKAMQITACYARGYYLGW</sequence>
<keyword evidence="3" id="KW-1185">Reference proteome</keyword>
<accession>A0AAV7M4J5</accession>
<comment type="caution">
    <text evidence="2">The sequence shown here is derived from an EMBL/GenBank/DDBJ whole genome shotgun (WGS) entry which is preliminary data.</text>
</comment>
<evidence type="ECO:0000256" key="1">
    <source>
        <dbReference type="SAM" id="MobiDB-lite"/>
    </source>
</evidence>
<proteinExistence type="predicted"/>
<evidence type="ECO:0000313" key="3">
    <source>
        <dbReference type="Proteomes" id="UP001066276"/>
    </source>
</evidence>
<reference evidence="2" key="1">
    <citation type="journal article" date="2022" name="bioRxiv">
        <title>Sequencing and chromosome-scale assembly of the giantPleurodeles waltlgenome.</title>
        <authorList>
            <person name="Brown T."/>
            <person name="Elewa A."/>
            <person name="Iarovenko S."/>
            <person name="Subramanian E."/>
            <person name="Araus A.J."/>
            <person name="Petzold A."/>
            <person name="Susuki M."/>
            <person name="Suzuki K.-i.T."/>
            <person name="Hayashi T."/>
            <person name="Toyoda A."/>
            <person name="Oliveira C."/>
            <person name="Osipova E."/>
            <person name="Leigh N.D."/>
            <person name="Simon A."/>
            <person name="Yun M.H."/>
        </authorList>
    </citation>
    <scope>NUCLEOTIDE SEQUENCE</scope>
    <source>
        <strain evidence="2">20211129_DDA</strain>
        <tissue evidence="2">Liver</tissue>
    </source>
</reference>
<name>A0AAV7M4J5_PLEWA</name>
<dbReference type="EMBL" id="JANPWB010000014">
    <property type="protein sequence ID" value="KAJ1098701.1"/>
    <property type="molecule type" value="Genomic_DNA"/>
</dbReference>
<evidence type="ECO:0000313" key="2">
    <source>
        <dbReference type="EMBL" id="KAJ1098701.1"/>
    </source>
</evidence>